<dbReference type="EMBL" id="BMAW01095510">
    <property type="protein sequence ID" value="GFS70526.1"/>
    <property type="molecule type" value="Genomic_DNA"/>
</dbReference>
<dbReference type="AlphaFoldDB" id="A0A8X6MP43"/>
<comment type="caution">
    <text evidence="1">The sequence shown here is derived from an EMBL/GenBank/DDBJ whole genome shotgun (WGS) entry which is preliminary data.</text>
</comment>
<keyword evidence="2" id="KW-1185">Reference proteome</keyword>
<sequence length="83" mass="9181">MATATATVVTDGVPSSTTFSLPIRPGSVRRAAERLGIAYITSANNERVELSPYKTSTQPLNEDHTQRRSEFVQLMLEKLQTDE</sequence>
<evidence type="ECO:0000313" key="2">
    <source>
        <dbReference type="Proteomes" id="UP000887013"/>
    </source>
</evidence>
<gene>
    <name evidence="1" type="ORF">NPIL_256101</name>
</gene>
<name>A0A8X6MP43_NEPPI</name>
<organism evidence="1 2">
    <name type="scientific">Nephila pilipes</name>
    <name type="common">Giant wood spider</name>
    <name type="synonym">Nephila maculata</name>
    <dbReference type="NCBI Taxonomy" id="299642"/>
    <lineage>
        <taxon>Eukaryota</taxon>
        <taxon>Metazoa</taxon>
        <taxon>Ecdysozoa</taxon>
        <taxon>Arthropoda</taxon>
        <taxon>Chelicerata</taxon>
        <taxon>Arachnida</taxon>
        <taxon>Araneae</taxon>
        <taxon>Araneomorphae</taxon>
        <taxon>Entelegynae</taxon>
        <taxon>Araneoidea</taxon>
        <taxon>Nephilidae</taxon>
        <taxon>Nephila</taxon>
    </lineage>
</organism>
<dbReference type="Proteomes" id="UP000887013">
    <property type="component" value="Unassembled WGS sequence"/>
</dbReference>
<proteinExistence type="predicted"/>
<accession>A0A8X6MP43</accession>
<protein>
    <submittedName>
        <fullName evidence="1">Uncharacterized protein</fullName>
    </submittedName>
</protein>
<reference evidence="1" key="1">
    <citation type="submission" date="2020-08" db="EMBL/GenBank/DDBJ databases">
        <title>Multicomponent nature underlies the extraordinary mechanical properties of spider dragline silk.</title>
        <authorList>
            <person name="Kono N."/>
            <person name="Nakamura H."/>
            <person name="Mori M."/>
            <person name="Yoshida Y."/>
            <person name="Ohtoshi R."/>
            <person name="Malay A.D."/>
            <person name="Moran D.A.P."/>
            <person name="Tomita M."/>
            <person name="Numata K."/>
            <person name="Arakawa K."/>
        </authorList>
    </citation>
    <scope>NUCLEOTIDE SEQUENCE</scope>
</reference>
<evidence type="ECO:0000313" key="1">
    <source>
        <dbReference type="EMBL" id="GFS70526.1"/>
    </source>
</evidence>